<organism evidence="2 3">
    <name type="scientific">Candidatus Methanocrinis alkalitolerans</name>
    <dbReference type="NCBI Taxonomy" id="3033395"/>
    <lineage>
        <taxon>Archaea</taxon>
        <taxon>Methanobacteriati</taxon>
        <taxon>Methanobacteriota</taxon>
        <taxon>Stenosarchaea group</taxon>
        <taxon>Methanomicrobia</taxon>
        <taxon>Methanotrichales</taxon>
        <taxon>Methanotrichaceae</taxon>
        <taxon>Methanocrinis</taxon>
    </lineage>
</organism>
<evidence type="ECO:0008006" key="4">
    <source>
        <dbReference type="Google" id="ProtNLM"/>
    </source>
</evidence>
<feature type="region of interest" description="Disordered" evidence="1">
    <location>
        <begin position="64"/>
        <end position="147"/>
    </location>
</feature>
<evidence type="ECO:0000256" key="1">
    <source>
        <dbReference type="SAM" id="MobiDB-lite"/>
    </source>
</evidence>
<dbReference type="RefSeq" id="WP_316967988.1">
    <property type="nucleotide sequence ID" value="NZ_JARFPL010000003.1"/>
</dbReference>
<feature type="compositionally biased region" description="Low complexity" evidence="1">
    <location>
        <begin position="64"/>
        <end position="87"/>
    </location>
</feature>
<protein>
    <recommendedName>
        <fullName evidence="4">Secreted protein</fullName>
    </recommendedName>
</protein>
<feature type="compositionally biased region" description="Low complexity" evidence="1">
    <location>
        <begin position="132"/>
        <end position="147"/>
    </location>
</feature>
<evidence type="ECO:0000313" key="2">
    <source>
        <dbReference type="EMBL" id="MDF0592277.1"/>
    </source>
</evidence>
<dbReference type="EMBL" id="JARFPL010000003">
    <property type="protein sequence ID" value="MDF0592277.1"/>
    <property type="molecule type" value="Genomic_DNA"/>
</dbReference>
<reference evidence="2 3" key="1">
    <citation type="submission" date="2023-03" db="EMBL/GenBank/DDBJ databases">
        <title>Whole genome sequencing of Methanotrichaceae archaeon M04Ac.</title>
        <authorList>
            <person name="Khomyakova M.A."/>
            <person name="Merkel A.Y."/>
            <person name="Slobodkin A.I."/>
        </authorList>
    </citation>
    <scope>NUCLEOTIDE SEQUENCE [LARGE SCALE GENOMIC DNA]</scope>
    <source>
        <strain evidence="2 3">M04Ac</strain>
    </source>
</reference>
<name>A0ABT5XC90_9EURY</name>
<dbReference type="Proteomes" id="UP001215956">
    <property type="component" value="Unassembled WGS sequence"/>
</dbReference>
<keyword evidence="3" id="KW-1185">Reference proteome</keyword>
<proteinExistence type="predicted"/>
<accession>A0ABT5XC90</accession>
<comment type="caution">
    <text evidence="2">The sequence shown here is derived from an EMBL/GenBank/DDBJ whole genome shotgun (WGS) entry which is preliminary data.</text>
</comment>
<evidence type="ECO:0000313" key="3">
    <source>
        <dbReference type="Proteomes" id="UP001215956"/>
    </source>
</evidence>
<gene>
    <name evidence="2" type="ORF">P0O24_01595</name>
</gene>
<feature type="compositionally biased region" description="Polar residues" evidence="1">
    <location>
        <begin position="95"/>
        <end position="109"/>
    </location>
</feature>
<sequence>MTERTMRSLTLAFAVLISMAAISSAQPGFPGQYPDDYSWLNPWADQYDQQDQWQYDWQWQWDIPYSTPEPTAGPGTPTGTYPDGRPTSSGPGGSQPLSKPSASTGSPISSLGDGVSLSEREVSGLPGGANLISPGGMSAPMSPGGISTPMPSGGMSTPMASGGAGAFKSYYGGTQAYHMYYGGLQQWIYYCGRWTGGPAAFWYGQRTNTIIRNDQYQSIWSYEKYPNGWVDWKYWGYWQPGYHHAWFGADAKGWHQIAVWGSRSGWSNPIWVYVW</sequence>